<dbReference type="InterPro" id="IPR001190">
    <property type="entry name" value="SRCR"/>
</dbReference>
<evidence type="ECO:0000256" key="15">
    <source>
        <dbReference type="ARBA" id="ARBA00023180"/>
    </source>
</evidence>
<dbReference type="Pfam" id="PF00431">
    <property type="entry name" value="CUB"/>
    <property type="match status" value="2"/>
</dbReference>
<dbReference type="PROSITE" id="PS01180">
    <property type="entry name" value="CUB"/>
    <property type="match status" value="2"/>
</dbReference>
<dbReference type="GO" id="GO:0005886">
    <property type="term" value="C:plasma membrane"/>
    <property type="evidence" value="ECO:0007669"/>
    <property type="project" value="TreeGrafter"/>
</dbReference>
<evidence type="ECO:0000313" key="22">
    <source>
        <dbReference type="Proteomes" id="UP000828390"/>
    </source>
</evidence>
<evidence type="ECO:0000256" key="14">
    <source>
        <dbReference type="ARBA" id="ARBA00023176"/>
    </source>
</evidence>
<dbReference type="PANTHER" id="PTHR24270">
    <property type="entry name" value="LOW-DENSITY LIPOPROTEIN RECEPTOR-RELATED"/>
    <property type="match status" value="1"/>
</dbReference>
<evidence type="ECO:0000259" key="20">
    <source>
        <dbReference type="PROSITE" id="PS50287"/>
    </source>
</evidence>
<dbReference type="SUPFAM" id="SSF57424">
    <property type="entry name" value="LDL receptor-like module"/>
    <property type="match status" value="4"/>
</dbReference>
<dbReference type="GO" id="GO:0006508">
    <property type="term" value="P:proteolysis"/>
    <property type="evidence" value="ECO:0007669"/>
    <property type="project" value="UniProtKB-KW"/>
</dbReference>
<keyword evidence="13" id="KW-0675">Receptor</keyword>
<reference evidence="21" key="1">
    <citation type="journal article" date="2019" name="bioRxiv">
        <title>The Genome of the Zebra Mussel, Dreissena polymorpha: A Resource for Invasive Species Research.</title>
        <authorList>
            <person name="McCartney M.A."/>
            <person name="Auch B."/>
            <person name="Kono T."/>
            <person name="Mallez S."/>
            <person name="Zhang Y."/>
            <person name="Obille A."/>
            <person name="Becker A."/>
            <person name="Abrahante J.E."/>
            <person name="Garbe J."/>
            <person name="Badalamenti J.P."/>
            <person name="Herman A."/>
            <person name="Mangelson H."/>
            <person name="Liachko I."/>
            <person name="Sullivan S."/>
            <person name="Sone E.D."/>
            <person name="Koren S."/>
            <person name="Silverstein K.A.T."/>
            <person name="Beckman K.B."/>
            <person name="Gohl D.M."/>
        </authorList>
    </citation>
    <scope>NUCLEOTIDE SEQUENCE</scope>
    <source>
        <strain evidence="21">Duluth1</strain>
        <tissue evidence="21">Whole animal</tissue>
    </source>
</reference>
<dbReference type="InterPro" id="IPR023415">
    <property type="entry name" value="LDLR_class-A_CS"/>
</dbReference>
<dbReference type="InterPro" id="IPR036772">
    <property type="entry name" value="SRCR-like_dom_sf"/>
</dbReference>
<feature type="disulfide bond" evidence="17">
    <location>
        <begin position="280"/>
        <end position="295"/>
    </location>
</feature>
<evidence type="ECO:0000256" key="13">
    <source>
        <dbReference type="ARBA" id="ARBA00023170"/>
    </source>
</evidence>
<dbReference type="EMBL" id="JAIWYP010000009">
    <property type="protein sequence ID" value="KAH3769494.1"/>
    <property type="molecule type" value="Genomic_DNA"/>
</dbReference>
<evidence type="ECO:0000256" key="10">
    <source>
        <dbReference type="ARBA" id="ARBA00022989"/>
    </source>
</evidence>
<dbReference type="FunFam" id="3.10.250.10:FF:000007">
    <property type="entry name" value="Soluble scavenger receptor cysteine-rich domain-containing protein SSC5D"/>
    <property type="match status" value="1"/>
</dbReference>
<dbReference type="PROSITE" id="PS50068">
    <property type="entry name" value="LDLRA_2"/>
    <property type="match status" value="4"/>
</dbReference>
<dbReference type="PRINTS" id="PR00258">
    <property type="entry name" value="SPERACTRCPTR"/>
</dbReference>
<feature type="disulfide bond" evidence="17">
    <location>
        <begin position="223"/>
        <end position="235"/>
    </location>
</feature>
<keyword evidence="9" id="KW-0720">Serine protease</keyword>
<evidence type="ECO:0000256" key="8">
    <source>
        <dbReference type="ARBA" id="ARBA00022801"/>
    </source>
</evidence>
<dbReference type="InterPro" id="IPR050685">
    <property type="entry name" value="LDLR"/>
</dbReference>
<evidence type="ECO:0000259" key="19">
    <source>
        <dbReference type="PROSITE" id="PS01180"/>
    </source>
</evidence>
<feature type="domain" description="SRCR" evidence="20">
    <location>
        <begin position="390"/>
        <end position="498"/>
    </location>
</feature>
<protein>
    <submittedName>
        <fullName evidence="21">Uncharacterized protein</fullName>
    </submittedName>
</protein>
<evidence type="ECO:0000256" key="7">
    <source>
        <dbReference type="ARBA" id="ARBA00022737"/>
    </source>
</evidence>
<dbReference type="SMART" id="SM00042">
    <property type="entry name" value="CUB"/>
    <property type="match status" value="2"/>
</dbReference>
<keyword evidence="6" id="KW-0732">Signal</keyword>
<keyword evidence="7" id="KW-0677">Repeat</keyword>
<evidence type="ECO:0000256" key="3">
    <source>
        <dbReference type="ARBA" id="ARBA00022583"/>
    </source>
</evidence>
<evidence type="ECO:0000256" key="12">
    <source>
        <dbReference type="ARBA" id="ARBA00023157"/>
    </source>
</evidence>
<feature type="disulfide bond" evidence="18">
    <location>
        <begin position="467"/>
        <end position="477"/>
    </location>
</feature>
<dbReference type="AlphaFoldDB" id="A0A9D4DWW0"/>
<dbReference type="GO" id="GO:0008236">
    <property type="term" value="F:serine-type peptidase activity"/>
    <property type="evidence" value="ECO:0007669"/>
    <property type="project" value="UniProtKB-KW"/>
</dbReference>
<dbReference type="CDD" id="cd00112">
    <property type="entry name" value="LDLa"/>
    <property type="match status" value="4"/>
</dbReference>
<dbReference type="PRINTS" id="PR00261">
    <property type="entry name" value="LDLRECEPTOR"/>
</dbReference>
<sequence length="574" mass="63235">TTTPGYTGTSVPTTPSLGTCGGRYNGPSYYRICLYFDFFITESNYDYVLVYDGPDTTYRILGRYSGSNVTTTTVCSSGSSMTVRFTSDSSGTYQGFLASFYSVNDTIANCSKGFFSCDNGRCLDIIRLCDGTTTPGYTGPSYSTICLYFDFFITESNYDYVRVYDGPDTTYRSLGSYSGRNVTTTTVCSSGSSMTVRFTSDSSSTYQGFLASFYSVNDTIANCSNGFFSCDNGRCLDIIRLCDGVLDCYDRSDEHGCSCTGDLVSCSRLYDQCIPASQVCNGFASCKDGSDEKGCDCQGMRCYDGQACYNSSQKCDGKVDCSDKSDEMHCPLICKADEWRCANIQQCIPEILRCNSKKDCHDGTDEYVGCQPPTPAPIIPFIVVLYNLTINITEAPVNKAPIWGRLMVKREGIIEDYGTVCDDSFDTRDASVVCRMLGYGDDTPAFFYSGSVFNTAWGPIWLTNLHCTGTEQNLADCVHAQWGKHQCSHQQDVYVACGWNFFRTENATTTTMRTTSPHTTRPPDAIIIADCGDPDNGEKADSDAKLDKIAKRCAEQSIILNDKNRKTGQEFIFH</sequence>
<dbReference type="Pfam" id="PF00057">
    <property type="entry name" value="Ldl_recept_a"/>
    <property type="match status" value="3"/>
</dbReference>
<keyword evidence="8" id="KW-0378">Hydrolase</keyword>
<dbReference type="GO" id="GO:0006897">
    <property type="term" value="P:endocytosis"/>
    <property type="evidence" value="ECO:0007669"/>
    <property type="project" value="UniProtKB-KW"/>
</dbReference>
<feature type="non-terminal residue" evidence="21">
    <location>
        <position position="1"/>
    </location>
</feature>
<evidence type="ECO:0000256" key="11">
    <source>
        <dbReference type="ARBA" id="ARBA00023136"/>
    </source>
</evidence>
<evidence type="ECO:0000313" key="21">
    <source>
        <dbReference type="EMBL" id="KAH3769494.1"/>
    </source>
</evidence>
<name>A0A9D4DWW0_DREPO</name>
<evidence type="ECO:0000256" key="1">
    <source>
        <dbReference type="ARBA" id="ARBA00004167"/>
    </source>
</evidence>
<organism evidence="21 22">
    <name type="scientific">Dreissena polymorpha</name>
    <name type="common">Zebra mussel</name>
    <name type="synonym">Mytilus polymorpha</name>
    <dbReference type="NCBI Taxonomy" id="45954"/>
    <lineage>
        <taxon>Eukaryota</taxon>
        <taxon>Metazoa</taxon>
        <taxon>Spiralia</taxon>
        <taxon>Lophotrochozoa</taxon>
        <taxon>Mollusca</taxon>
        <taxon>Bivalvia</taxon>
        <taxon>Autobranchia</taxon>
        <taxon>Heteroconchia</taxon>
        <taxon>Euheterodonta</taxon>
        <taxon>Imparidentia</taxon>
        <taxon>Neoheterodontei</taxon>
        <taxon>Myida</taxon>
        <taxon>Dreissenoidea</taxon>
        <taxon>Dreissenidae</taxon>
        <taxon>Dreissena</taxon>
    </lineage>
</organism>
<comment type="caution">
    <text evidence="21">The sequence shown here is derived from an EMBL/GenBank/DDBJ whole genome shotgun (WGS) entry which is preliminary data.</text>
</comment>
<evidence type="ECO:0000256" key="9">
    <source>
        <dbReference type="ARBA" id="ARBA00022825"/>
    </source>
</evidence>
<dbReference type="Gene3D" id="2.60.120.290">
    <property type="entry name" value="Spermadhesin, CUB domain"/>
    <property type="match status" value="2"/>
</dbReference>
<keyword evidence="12 18" id="KW-1015">Disulfide bond</keyword>
<dbReference type="SUPFAM" id="SSF49854">
    <property type="entry name" value="Spermadhesin, CUB domain"/>
    <property type="match status" value="2"/>
</dbReference>
<comment type="subcellular location">
    <subcellularLocation>
        <location evidence="16">Membrane</location>
        <location evidence="16">Coated pit</location>
    </subcellularLocation>
    <subcellularLocation>
        <location evidence="1">Membrane</location>
        <topology evidence="1">Single-pass membrane protein</topology>
    </subcellularLocation>
</comment>
<dbReference type="CDD" id="cd00041">
    <property type="entry name" value="CUB"/>
    <property type="match status" value="2"/>
</dbReference>
<evidence type="ECO:0000256" key="17">
    <source>
        <dbReference type="PROSITE-ProRule" id="PRU00124"/>
    </source>
</evidence>
<dbReference type="PANTHER" id="PTHR24270:SF61">
    <property type="entry name" value="EGF-LIKE DOMAIN-CONTAINING PROTEIN"/>
    <property type="match status" value="1"/>
</dbReference>
<dbReference type="SMART" id="SM00202">
    <property type="entry name" value="SR"/>
    <property type="match status" value="1"/>
</dbReference>
<keyword evidence="3" id="KW-0254">Endocytosis</keyword>
<evidence type="ECO:0000256" key="18">
    <source>
        <dbReference type="PROSITE-ProRule" id="PRU00196"/>
    </source>
</evidence>
<evidence type="ECO:0000256" key="6">
    <source>
        <dbReference type="ARBA" id="ARBA00022729"/>
    </source>
</evidence>
<gene>
    <name evidence="21" type="ORF">DPMN_170762</name>
</gene>
<keyword evidence="14" id="KW-0168">Coated pit</keyword>
<dbReference type="SUPFAM" id="SSF56487">
    <property type="entry name" value="SRCR-like"/>
    <property type="match status" value="1"/>
</dbReference>
<feature type="disulfide bond" evidence="17">
    <location>
        <begin position="315"/>
        <end position="330"/>
    </location>
</feature>
<keyword evidence="11" id="KW-0472">Membrane</keyword>
<reference evidence="21" key="2">
    <citation type="submission" date="2020-11" db="EMBL/GenBank/DDBJ databases">
        <authorList>
            <person name="McCartney M.A."/>
            <person name="Auch B."/>
            <person name="Kono T."/>
            <person name="Mallez S."/>
            <person name="Becker A."/>
            <person name="Gohl D.M."/>
            <person name="Silverstein K.A.T."/>
            <person name="Koren S."/>
            <person name="Bechman K.B."/>
            <person name="Herman A."/>
            <person name="Abrahante J.E."/>
            <person name="Garbe J."/>
        </authorList>
    </citation>
    <scope>NUCLEOTIDE SEQUENCE</scope>
    <source>
        <strain evidence="21">Duluth1</strain>
        <tissue evidence="21">Whole animal</tissue>
    </source>
</reference>
<keyword evidence="22" id="KW-1185">Reference proteome</keyword>
<feature type="disulfide bond" evidence="17">
    <location>
        <begin position="242"/>
        <end position="257"/>
    </location>
</feature>
<evidence type="ECO:0000256" key="5">
    <source>
        <dbReference type="ARBA" id="ARBA00022692"/>
    </source>
</evidence>
<dbReference type="Pfam" id="PF00530">
    <property type="entry name" value="SRCR"/>
    <property type="match status" value="1"/>
</dbReference>
<keyword evidence="4" id="KW-0645">Protease</keyword>
<dbReference type="GO" id="GO:0005905">
    <property type="term" value="C:clathrin-coated pit"/>
    <property type="evidence" value="ECO:0007669"/>
    <property type="project" value="UniProtKB-KW"/>
</dbReference>
<feature type="domain" description="CUB" evidence="19">
    <location>
        <begin position="118"/>
        <end position="216"/>
    </location>
</feature>
<dbReference type="Gene3D" id="3.10.250.10">
    <property type="entry name" value="SRCR-like domain"/>
    <property type="match status" value="1"/>
</dbReference>
<keyword evidence="15" id="KW-0325">Glycoprotein</keyword>
<feature type="disulfide bond" evidence="17">
    <location>
        <begin position="230"/>
        <end position="248"/>
    </location>
</feature>
<dbReference type="SMART" id="SM00192">
    <property type="entry name" value="LDLa"/>
    <property type="match status" value="5"/>
</dbReference>
<proteinExistence type="inferred from homology"/>
<dbReference type="InterPro" id="IPR035914">
    <property type="entry name" value="Sperma_CUB_dom_sf"/>
</dbReference>
<dbReference type="Gene3D" id="4.10.400.10">
    <property type="entry name" value="Low-density Lipoprotein Receptor"/>
    <property type="match status" value="4"/>
</dbReference>
<evidence type="ECO:0000256" key="16">
    <source>
        <dbReference type="ARBA" id="ARBA00037878"/>
    </source>
</evidence>
<dbReference type="InterPro" id="IPR002172">
    <property type="entry name" value="LDrepeatLR_classA_rpt"/>
</dbReference>
<keyword evidence="5" id="KW-0812">Transmembrane</keyword>
<dbReference type="InterPro" id="IPR000859">
    <property type="entry name" value="CUB_dom"/>
</dbReference>
<dbReference type="Proteomes" id="UP000828390">
    <property type="component" value="Unassembled WGS sequence"/>
</dbReference>
<evidence type="ECO:0000256" key="4">
    <source>
        <dbReference type="ARBA" id="ARBA00022670"/>
    </source>
</evidence>
<dbReference type="InterPro" id="IPR036055">
    <property type="entry name" value="LDL_receptor-like_sf"/>
</dbReference>
<keyword evidence="10" id="KW-1133">Transmembrane helix</keyword>
<dbReference type="PROSITE" id="PS01209">
    <property type="entry name" value="LDLRA_1"/>
    <property type="match status" value="1"/>
</dbReference>
<comment type="similarity">
    <text evidence="2">Belongs to the LDLR family.</text>
</comment>
<feature type="domain" description="CUB" evidence="19">
    <location>
        <begin position="1"/>
        <end position="103"/>
    </location>
</feature>
<evidence type="ECO:0000256" key="2">
    <source>
        <dbReference type="ARBA" id="ARBA00009939"/>
    </source>
</evidence>
<comment type="caution">
    <text evidence="18">Lacks conserved residue(s) required for the propagation of feature annotation.</text>
</comment>
<accession>A0A9D4DWW0</accession>
<dbReference type="PROSITE" id="PS50287">
    <property type="entry name" value="SRCR_2"/>
    <property type="match status" value="1"/>
</dbReference>